<evidence type="ECO:0000313" key="3">
    <source>
        <dbReference type="Proteomes" id="UP000324222"/>
    </source>
</evidence>
<proteinExistence type="predicted"/>
<reference evidence="2 3" key="1">
    <citation type="submission" date="2019-05" db="EMBL/GenBank/DDBJ databases">
        <title>Another draft genome of Portunus trituberculatus and its Hox gene families provides insights of decapod evolution.</title>
        <authorList>
            <person name="Jeong J.-H."/>
            <person name="Song I."/>
            <person name="Kim S."/>
            <person name="Choi T."/>
            <person name="Kim D."/>
            <person name="Ryu S."/>
            <person name="Kim W."/>
        </authorList>
    </citation>
    <scope>NUCLEOTIDE SEQUENCE [LARGE SCALE GENOMIC DNA]</scope>
    <source>
        <tissue evidence="2">Muscle</tissue>
    </source>
</reference>
<evidence type="ECO:0000256" key="1">
    <source>
        <dbReference type="SAM" id="MobiDB-lite"/>
    </source>
</evidence>
<feature type="region of interest" description="Disordered" evidence="1">
    <location>
        <begin position="1"/>
        <end position="28"/>
    </location>
</feature>
<organism evidence="2 3">
    <name type="scientific">Portunus trituberculatus</name>
    <name type="common">Swimming crab</name>
    <name type="synonym">Neptunus trituberculatus</name>
    <dbReference type="NCBI Taxonomy" id="210409"/>
    <lineage>
        <taxon>Eukaryota</taxon>
        <taxon>Metazoa</taxon>
        <taxon>Ecdysozoa</taxon>
        <taxon>Arthropoda</taxon>
        <taxon>Crustacea</taxon>
        <taxon>Multicrustacea</taxon>
        <taxon>Malacostraca</taxon>
        <taxon>Eumalacostraca</taxon>
        <taxon>Eucarida</taxon>
        <taxon>Decapoda</taxon>
        <taxon>Pleocyemata</taxon>
        <taxon>Brachyura</taxon>
        <taxon>Eubrachyura</taxon>
        <taxon>Portunoidea</taxon>
        <taxon>Portunidae</taxon>
        <taxon>Portuninae</taxon>
        <taxon>Portunus</taxon>
    </lineage>
</organism>
<gene>
    <name evidence="2" type="primary">PEX5</name>
    <name evidence="2" type="ORF">E2C01_079602</name>
</gene>
<evidence type="ECO:0000313" key="2">
    <source>
        <dbReference type="EMBL" id="MPC84852.1"/>
    </source>
</evidence>
<sequence length="117" mass="13567">MKFIKKLGEGTKSDKDSSEDLQASKGKVASSLAESWSTEFMKEQQQQPHQQWGEEFVKQLGPLSDENIDSEAMTSEQKESFWETLQEEWEKMAKDDDLVEHPWLTDFNSTAFQPYQV</sequence>
<feature type="compositionally biased region" description="Basic and acidic residues" evidence="1">
    <location>
        <begin position="1"/>
        <end position="18"/>
    </location>
</feature>
<name>A0A5B7ILX7_PORTR</name>
<keyword evidence="2" id="KW-0675">Receptor</keyword>
<accession>A0A5B7ILX7</accession>
<dbReference type="EMBL" id="VSRR010066614">
    <property type="protein sequence ID" value="MPC84852.1"/>
    <property type="molecule type" value="Genomic_DNA"/>
</dbReference>
<protein>
    <submittedName>
        <fullName evidence="2">Peroxisomal targeting signal 1 receptor</fullName>
    </submittedName>
</protein>
<comment type="caution">
    <text evidence="2">The sequence shown here is derived from an EMBL/GenBank/DDBJ whole genome shotgun (WGS) entry which is preliminary data.</text>
</comment>
<dbReference type="Proteomes" id="UP000324222">
    <property type="component" value="Unassembled WGS sequence"/>
</dbReference>
<dbReference type="OrthoDB" id="10006023at2759"/>
<dbReference type="AlphaFoldDB" id="A0A5B7ILX7"/>
<keyword evidence="3" id="KW-1185">Reference proteome</keyword>